<evidence type="ECO:0000256" key="2">
    <source>
        <dbReference type="ARBA" id="ARBA00009347"/>
    </source>
</evidence>
<dbReference type="InterPro" id="IPR013786">
    <property type="entry name" value="AcylCoA_DH/ox_N"/>
</dbReference>
<comment type="cofactor">
    <cofactor evidence="1">
        <name>FAD</name>
        <dbReference type="ChEBI" id="CHEBI:57692"/>
    </cofactor>
</comment>
<dbReference type="RefSeq" id="WP_379733770.1">
    <property type="nucleotide sequence ID" value="NZ_JBHRVV010000001.1"/>
</dbReference>
<evidence type="ECO:0000259" key="8">
    <source>
        <dbReference type="Pfam" id="PF02771"/>
    </source>
</evidence>
<dbReference type="Gene3D" id="1.10.540.10">
    <property type="entry name" value="Acyl-CoA dehydrogenase/oxidase, N-terminal domain"/>
    <property type="match status" value="1"/>
</dbReference>
<evidence type="ECO:0000256" key="4">
    <source>
        <dbReference type="ARBA" id="ARBA00022827"/>
    </source>
</evidence>
<feature type="domain" description="Acyl-CoA dehydrogenase/oxidase N-terminal" evidence="8">
    <location>
        <begin position="6"/>
        <end position="83"/>
    </location>
</feature>
<dbReference type="Gene3D" id="1.20.140.10">
    <property type="entry name" value="Butyryl-CoA Dehydrogenase, subunit A, domain 3"/>
    <property type="match status" value="1"/>
</dbReference>
<dbReference type="PANTHER" id="PTHR43884">
    <property type="entry name" value="ACYL-COA DEHYDROGENASE"/>
    <property type="match status" value="1"/>
</dbReference>
<dbReference type="SUPFAM" id="SSF47203">
    <property type="entry name" value="Acyl-CoA dehydrogenase C-terminal domain-like"/>
    <property type="match status" value="1"/>
</dbReference>
<dbReference type="Proteomes" id="UP001595665">
    <property type="component" value="Unassembled WGS sequence"/>
</dbReference>
<comment type="caution">
    <text evidence="9">The sequence shown here is derived from an EMBL/GenBank/DDBJ whole genome shotgun (WGS) entry which is preliminary data.</text>
</comment>
<feature type="domain" description="Acyl-CoA oxidase/dehydrogenase middle" evidence="7">
    <location>
        <begin position="118"/>
        <end position="211"/>
    </location>
</feature>
<organism evidence="9 10">
    <name type="scientific">Massilia haematophila</name>
    <dbReference type="NCBI Taxonomy" id="457923"/>
    <lineage>
        <taxon>Bacteria</taxon>
        <taxon>Pseudomonadati</taxon>
        <taxon>Pseudomonadota</taxon>
        <taxon>Betaproteobacteria</taxon>
        <taxon>Burkholderiales</taxon>
        <taxon>Oxalobacteraceae</taxon>
        <taxon>Telluria group</taxon>
        <taxon>Massilia</taxon>
    </lineage>
</organism>
<comment type="similarity">
    <text evidence="2">Belongs to the acyl-CoA dehydrogenase family.</text>
</comment>
<dbReference type="InterPro" id="IPR006091">
    <property type="entry name" value="Acyl-CoA_Oxase/DH_mid-dom"/>
</dbReference>
<dbReference type="Pfam" id="PF02770">
    <property type="entry name" value="Acyl-CoA_dh_M"/>
    <property type="match status" value="1"/>
</dbReference>
<evidence type="ECO:0000256" key="3">
    <source>
        <dbReference type="ARBA" id="ARBA00022630"/>
    </source>
</evidence>
<gene>
    <name evidence="9" type="ORF">ACFOPH_04365</name>
</gene>
<evidence type="ECO:0000256" key="5">
    <source>
        <dbReference type="ARBA" id="ARBA00023002"/>
    </source>
</evidence>
<dbReference type="CDD" id="cd00567">
    <property type="entry name" value="ACAD"/>
    <property type="match status" value="1"/>
</dbReference>
<dbReference type="Gene3D" id="2.40.110.10">
    <property type="entry name" value="Butyryl-CoA Dehydrogenase, subunit A, domain 2"/>
    <property type="match status" value="1"/>
</dbReference>
<name>A0ABV7PIE7_9BURK</name>
<evidence type="ECO:0000259" key="6">
    <source>
        <dbReference type="Pfam" id="PF00441"/>
    </source>
</evidence>
<dbReference type="SUPFAM" id="SSF56645">
    <property type="entry name" value="Acyl-CoA dehydrogenase NM domain-like"/>
    <property type="match status" value="1"/>
</dbReference>
<feature type="domain" description="Acyl-CoA dehydrogenase/oxidase C-terminal" evidence="6">
    <location>
        <begin position="223"/>
        <end position="365"/>
    </location>
</feature>
<dbReference type="Pfam" id="PF02771">
    <property type="entry name" value="Acyl-CoA_dh_N"/>
    <property type="match status" value="1"/>
</dbReference>
<evidence type="ECO:0000259" key="7">
    <source>
        <dbReference type="Pfam" id="PF02770"/>
    </source>
</evidence>
<keyword evidence="4" id="KW-0274">FAD</keyword>
<dbReference type="EMBL" id="JBHRVV010000001">
    <property type="protein sequence ID" value="MFC3457477.1"/>
    <property type="molecule type" value="Genomic_DNA"/>
</dbReference>
<dbReference type="InterPro" id="IPR046373">
    <property type="entry name" value="Acyl-CoA_Oxase/DH_mid-dom_sf"/>
</dbReference>
<keyword evidence="10" id="KW-1185">Reference proteome</keyword>
<proteinExistence type="inferred from homology"/>
<reference evidence="10" key="1">
    <citation type="journal article" date="2019" name="Int. J. Syst. Evol. Microbiol.">
        <title>The Global Catalogue of Microorganisms (GCM) 10K type strain sequencing project: providing services to taxonomists for standard genome sequencing and annotation.</title>
        <authorList>
            <consortium name="The Broad Institute Genomics Platform"/>
            <consortium name="The Broad Institute Genome Sequencing Center for Infectious Disease"/>
            <person name="Wu L."/>
            <person name="Ma J."/>
        </authorList>
    </citation>
    <scope>NUCLEOTIDE SEQUENCE [LARGE SCALE GENOMIC DNA]</scope>
    <source>
        <strain evidence="10">CCM 7480</strain>
    </source>
</reference>
<sequence>MDFNFTPEQRQFADALKRWIDRDYGFEARRAIVHSEAGVSGDAWATLVELGMTALPVPEEQGGFSGTAVDMFVVMRELGRGLVVEPYFATVLGAEFLRLGGLHPQLLERVAAGSLTLACALGERQSRHDMRDIATRATPDGDGHVLRGEKKVVLHGAQAGMLVVSARTGGEQRAEDGIGLFLVAADAPGVRITGYRTLDGLRAADVVFDDVRVDAAAAIGAPGAGWPLLDAALDYGAGLLCAEALGAMEAIFEATLEYLKTRQQFGAPIGKFQALQHRMADMVIHLEQARSMAMLAAVKLGSHDAGERRRAVSAAKYRINQAARFIGQQAVQLHGGMGVTDELPAAHYFKRLATIELTLGDADHHLARFIAQPGFREGATA</sequence>
<keyword evidence="3" id="KW-0285">Flavoprotein</keyword>
<dbReference type="Pfam" id="PF00441">
    <property type="entry name" value="Acyl-CoA_dh_1"/>
    <property type="match status" value="1"/>
</dbReference>
<evidence type="ECO:0000256" key="1">
    <source>
        <dbReference type="ARBA" id="ARBA00001974"/>
    </source>
</evidence>
<evidence type="ECO:0000313" key="9">
    <source>
        <dbReference type="EMBL" id="MFC3457477.1"/>
    </source>
</evidence>
<accession>A0ABV7PIE7</accession>
<evidence type="ECO:0000313" key="10">
    <source>
        <dbReference type="Proteomes" id="UP001595665"/>
    </source>
</evidence>
<dbReference type="InterPro" id="IPR037069">
    <property type="entry name" value="AcylCoA_DH/ox_N_sf"/>
</dbReference>
<dbReference type="InterPro" id="IPR036250">
    <property type="entry name" value="AcylCo_DH-like_C"/>
</dbReference>
<dbReference type="InterPro" id="IPR009075">
    <property type="entry name" value="AcylCo_DH/oxidase_C"/>
</dbReference>
<keyword evidence="5" id="KW-0560">Oxidoreductase</keyword>
<dbReference type="InterPro" id="IPR009100">
    <property type="entry name" value="AcylCoA_DH/oxidase_NM_dom_sf"/>
</dbReference>
<dbReference type="PANTHER" id="PTHR43884:SF20">
    <property type="entry name" value="ACYL-COA DEHYDROGENASE FADE28"/>
    <property type="match status" value="1"/>
</dbReference>
<protein>
    <submittedName>
        <fullName evidence="9">Acyl-CoA dehydrogenase family protein</fullName>
    </submittedName>
</protein>